<dbReference type="Pfam" id="PF11807">
    <property type="entry name" value="UstYa"/>
    <property type="match status" value="1"/>
</dbReference>
<feature type="non-terminal residue" evidence="4">
    <location>
        <position position="1"/>
    </location>
</feature>
<dbReference type="OrthoDB" id="3687641at2759"/>
<dbReference type="GO" id="GO:0043386">
    <property type="term" value="P:mycotoxin biosynthetic process"/>
    <property type="evidence" value="ECO:0007669"/>
    <property type="project" value="InterPro"/>
</dbReference>
<organism evidence="4 5">
    <name type="scientific">Trametes coccinea (strain BRFM310)</name>
    <name type="common">Pycnoporus coccineus</name>
    <dbReference type="NCBI Taxonomy" id="1353009"/>
    <lineage>
        <taxon>Eukaryota</taxon>
        <taxon>Fungi</taxon>
        <taxon>Dikarya</taxon>
        <taxon>Basidiomycota</taxon>
        <taxon>Agaricomycotina</taxon>
        <taxon>Agaricomycetes</taxon>
        <taxon>Polyporales</taxon>
        <taxon>Polyporaceae</taxon>
        <taxon>Trametes</taxon>
    </lineage>
</organism>
<comment type="pathway">
    <text evidence="1">Mycotoxin biosynthesis.</text>
</comment>
<proteinExistence type="inferred from homology"/>
<evidence type="ECO:0000256" key="2">
    <source>
        <dbReference type="ARBA" id="ARBA00023002"/>
    </source>
</evidence>
<protein>
    <submittedName>
        <fullName evidence="4">Uncharacterized protein</fullName>
    </submittedName>
</protein>
<evidence type="ECO:0000256" key="1">
    <source>
        <dbReference type="ARBA" id="ARBA00004685"/>
    </source>
</evidence>
<name>A0A1Y2II53_TRAC3</name>
<reference evidence="4 5" key="1">
    <citation type="journal article" date="2015" name="Biotechnol. Biofuels">
        <title>Enhanced degradation of softwood versus hardwood by the white-rot fungus Pycnoporus coccineus.</title>
        <authorList>
            <person name="Couturier M."/>
            <person name="Navarro D."/>
            <person name="Chevret D."/>
            <person name="Henrissat B."/>
            <person name="Piumi F."/>
            <person name="Ruiz-Duenas F.J."/>
            <person name="Martinez A.T."/>
            <person name="Grigoriev I.V."/>
            <person name="Riley R."/>
            <person name="Lipzen A."/>
            <person name="Berrin J.G."/>
            <person name="Master E.R."/>
            <person name="Rosso M.N."/>
        </authorList>
    </citation>
    <scope>NUCLEOTIDE SEQUENCE [LARGE SCALE GENOMIC DNA]</scope>
    <source>
        <strain evidence="4 5">BRFM310</strain>
    </source>
</reference>
<evidence type="ECO:0000313" key="4">
    <source>
        <dbReference type="EMBL" id="OSC99591.1"/>
    </source>
</evidence>
<dbReference type="GO" id="GO:0016491">
    <property type="term" value="F:oxidoreductase activity"/>
    <property type="evidence" value="ECO:0007669"/>
    <property type="project" value="UniProtKB-KW"/>
</dbReference>
<sequence length="155" mass="17902">YVGEDFPDYYPIDLGDVSLTPENTIHYQIFSEDSEREWLSVYPPGGGFLRLGDEGRPFGLALFHQMHCLMRIRRAMETRTSSDHVHHCFNYLRQTIMCEANPTIEPVIPILGRRSVNAEIPRVCKDWTQVYALAQENWQANGVQARDLGAGYEYY</sequence>
<dbReference type="STRING" id="1353009.A0A1Y2II53"/>
<keyword evidence="5" id="KW-1185">Reference proteome</keyword>
<dbReference type="PANTHER" id="PTHR33365">
    <property type="entry name" value="YALI0B05434P"/>
    <property type="match status" value="1"/>
</dbReference>
<evidence type="ECO:0000313" key="5">
    <source>
        <dbReference type="Proteomes" id="UP000193067"/>
    </source>
</evidence>
<comment type="similarity">
    <text evidence="3">Belongs to the ustYa family.</text>
</comment>
<gene>
    <name evidence="4" type="ORF">PYCCODRAFT_1372804</name>
</gene>
<dbReference type="AlphaFoldDB" id="A0A1Y2II53"/>
<dbReference type="Proteomes" id="UP000193067">
    <property type="component" value="Unassembled WGS sequence"/>
</dbReference>
<dbReference type="InterPro" id="IPR021765">
    <property type="entry name" value="UstYa-like"/>
</dbReference>
<evidence type="ECO:0000256" key="3">
    <source>
        <dbReference type="ARBA" id="ARBA00035112"/>
    </source>
</evidence>
<dbReference type="EMBL" id="KZ084126">
    <property type="protein sequence ID" value="OSC99591.1"/>
    <property type="molecule type" value="Genomic_DNA"/>
</dbReference>
<dbReference type="PANTHER" id="PTHR33365:SF11">
    <property type="entry name" value="TAT PATHWAY SIGNAL SEQUENCE"/>
    <property type="match status" value="1"/>
</dbReference>
<accession>A0A1Y2II53</accession>
<keyword evidence="2" id="KW-0560">Oxidoreductase</keyword>